<feature type="domain" description="SH3" evidence="4">
    <location>
        <begin position="268"/>
        <end position="329"/>
    </location>
</feature>
<dbReference type="OrthoDB" id="19092at2759"/>
<dbReference type="EMBL" id="HF935534">
    <property type="protein sequence ID" value="CCX31123.1"/>
    <property type="molecule type" value="Genomic_DNA"/>
</dbReference>
<feature type="region of interest" description="Disordered" evidence="3">
    <location>
        <begin position="369"/>
        <end position="459"/>
    </location>
</feature>
<evidence type="ECO:0000313" key="6">
    <source>
        <dbReference type="Proteomes" id="UP000018144"/>
    </source>
</evidence>
<evidence type="ECO:0000256" key="3">
    <source>
        <dbReference type="SAM" id="MobiDB-lite"/>
    </source>
</evidence>
<evidence type="ECO:0000256" key="1">
    <source>
        <dbReference type="ARBA" id="ARBA00022443"/>
    </source>
</evidence>
<dbReference type="PROSITE" id="PS50002">
    <property type="entry name" value="SH3"/>
    <property type="match status" value="1"/>
</dbReference>
<dbReference type="Gene3D" id="2.30.30.40">
    <property type="entry name" value="SH3 Domains"/>
    <property type="match status" value="1"/>
</dbReference>
<dbReference type="Proteomes" id="UP000018144">
    <property type="component" value="Unassembled WGS sequence"/>
</dbReference>
<proteinExistence type="predicted"/>
<protein>
    <submittedName>
        <fullName evidence="5">Similar to NAP1-binding protein 2 acc. no. Q12163</fullName>
    </submittedName>
</protein>
<feature type="compositionally biased region" description="Basic and acidic residues" evidence="3">
    <location>
        <begin position="369"/>
        <end position="383"/>
    </location>
</feature>
<dbReference type="Pfam" id="PF00018">
    <property type="entry name" value="SH3_1"/>
    <property type="match status" value="1"/>
</dbReference>
<dbReference type="SMART" id="SM00326">
    <property type="entry name" value="SH3"/>
    <property type="match status" value="1"/>
</dbReference>
<feature type="compositionally biased region" description="Basic and acidic residues" evidence="3">
    <location>
        <begin position="435"/>
        <end position="449"/>
    </location>
</feature>
<name>U4LGS9_PYROM</name>
<gene>
    <name evidence="5" type="ORF">PCON_09951</name>
</gene>
<evidence type="ECO:0000313" key="5">
    <source>
        <dbReference type="EMBL" id="CCX31123.1"/>
    </source>
</evidence>
<dbReference type="AlphaFoldDB" id="U4LGS9"/>
<feature type="compositionally biased region" description="Basic and acidic residues" evidence="3">
    <location>
        <begin position="405"/>
        <end position="428"/>
    </location>
</feature>
<sequence length="459" mass="50186">MSPAPASSLRNKIPSFPPPQQSRISMISLASNRDSWHPQFVSSLSYALVRDFAYPAVHPLHYGPTITEGLSTPGGDLNEAMGASSGGAWFSGSGGAGFRRLSDPVPSATEGGIWADAATFRRQQNNQPPPLNFSDGPPWSEDDDLQSPVVVPKMGKHKSAMPIGRTAGRNPRSLHLQAVANGIGEAGADNHSYYTHSTVDTSLPHDGAPGEACGPGGTISYDPNADSYDYFESYSDEETAEVNMEDTDYYNSRFSKDYQFTIASPAEEMHGKAVALFDFVQENENELPLVEGQVVWVSYRHGMGWLVAEDPKTGESGLVPEEYVCLLRDMASNEPPAPHDAHAHVSTFSTSSQDILPLDHESVDKMRRDQEAHWNEEEQRRVSGESGRGGGDIDGTPRLGSVAFEDSRTEEERLEEERKREELERELAGVEGGEVQERVREEEVHRIEGQGKGNKSNGL</sequence>
<keyword evidence="6" id="KW-1185">Reference proteome</keyword>
<feature type="region of interest" description="Disordered" evidence="3">
    <location>
        <begin position="1"/>
        <end position="21"/>
    </location>
</feature>
<dbReference type="eggNOG" id="ENOG502RZ32">
    <property type="taxonomic scope" value="Eukaryota"/>
</dbReference>
<organism evidence="5 6">
    <name type="scientific">Pyronema omphalodes (strain CBS 100304)</name>
    <name type="common">Pyronema confluens</name>
    <dbReference type="NCBI Taxonomy" id="1076935"/>
    <lineage>
        <taxon>Eukaryota</taxon>
        <taxon>Fungi</taxon>
        <taxon>Dikarya</taxon>
        <taxon>Ascomycota</taxon>
        <taxon>Pezizomycotina</taxon>
        <taxon>Pezizomycetes</taxon>
        <taxon>Pezizales</taxon>
        <taxon>Pyronemataceae</taxon>
        <taxon>Pyronema</taxon>
    </lineage>
</organism>
<dbReference type="InterPro" id="IPR001452">
    <property type="entry name" value="SH3_domain"/>
</dbReference>
<keyword evidence="1 2" id="KW-0728">SH3 domain</keyword>
<accession>U4LGS9</accession>
<reference evidence="5 6" key="1">
    <citation type="journal article" date="2013" name="PLoS Genet.">
        <title>The genome and development-dependent transcriptomes of Pyronema confluens: a window into fungal evolution.</title>
        <authorList>
            <person name="Traeger S."/>
            <person name="Altegoer F."/>
            <person name="Freitag M."/>
            <person name="Gabaldon T."/>
            <person name="Kempken F."/>
            <person name="Kumar A."/>
            <person name="Marcet-Houben M."/>
            <person name="Poggeler S."/>
            <person name="Stajich J.E."/>
            <person name="Nowrousian M."/>
        </authorList>
    </citation>
    <scope>NUCLEOTIDE SEQUENCE [LARGE SCALE GENOMIC DNA]</scope>
    <source>
        <strain evidence="6">CBS 100304</strain>
        <tissue evidence="5">Vegetative mycelium</tissue>
    </source>
</reference>
<dbReference type="InterPro" id="IPR036028">
    <property type="entry name" value="SH3-like_dom_sf"/>
</dbReference>
<evidence type="ECO:0000259" key="4">
    <source>
        <dbReference type="PROSITE" id="PS50002"/>
    </source>
</evidence>
<feature type="region of interest" description="Disordered" evidence="3">
    <location>
        <begin position="123"/>
        <end position="142"/>
    </location>
</feature>
<dbReference type="SUPFAM" id="SSF50044">
    <property type="entry name" value="SH3-domain"/>
    <property type="match status" value="1"/>
</dbReference>
<dbReference type="OMA" id="PPWFEDE"/>
<feature type="region of interest" description="Disordered" evidence="3">
    <location>
        <begin position="334"/>
        <end position="355"/>
    </location>
</feature>
<evidence type="ECO:0000256" key="2">
    <source>
        <dbReference type="PROSITE-ProRule" id="PRU00192"/>
    </source>
</evidence>